<dbReference type="eggNOG" id="COG3973">
    <property type="taxonomic scope" value="Bacteria"/>
</dbReference>
<dbReference type="PANTHER" id="PTHR11070">
    <property type="entry name" value="UVRD / RECB / PCRA DNA HELICASE FAMILY MEMBER"/>
    <property type="match status" value="1"/>
</dbReference>
<dbReference type="STRING" id="1869.MB27_42385"/>
<evidence type="ECO:0000313" key="8">
    <source>
        <dbReference type="Proteomes" id="UP000054537"/>
    </source>
</evidence>
<keyword evidence="1 5" id="KW-0547">Nucleotide-binding</keyword>
<evidence type="ECO:0000256" key="1">
    <source>
        <dbReference type="ARBA" id="ARBA00022741"/>
    </source>
</evidence>
<evidence type="ECO:0000313" key="7">
    <source>
        <dbReference type="EMBL" id="KHD72091.1"/>
    </source>
</evidence>
<keyword evidence="8" id="KW-1185">Reference proteome</keyword>
<protein>
    <submittedName>
        <fullName evidence="7">ATPase AAA</fullName>
    </submittedName>
</protein>
<organism evidence="7 8">
    <name type="scientific">Actinoplanes utahensis</name>
    <dbReference type="NCBI Taxonomy" id="1869"/>
    <lineage>
        <taxon>Bacteria</taxon>
        <taxon>Bacillati</taxon>
        <taxon>Actinomycetota</taxon>
        <taxon>Actinomycetes</taxon>
        <taxon>Micromonosporales</taxon>
        <taxon>Micromonosporaceae</taxon>
        <taxon>Actinoplanes</taxon>
    </lineage>
</organism>
<dbReference type="InterPro" id="IPR000212">
    <property type="entry name" value="DNA_helicase_UvrD/REP"/>
</dbReference>
<dbReference type="AlphaFoldDB" id="A0A0A6U9L2"/>
<dbReference type="GO" id="GO:0016787">
    <property type="term" value="F:hydrolase activity"/>
    <property type="evidence" value="ECO:0007669"/>
    <property type="project" value="UniProtKB-UniRule"/>
</dbReference>
<feature type="domain" description="UvrD-like helicase ATP-binding" evidence="6">
    <location>
        <begin position="189"/>
        <end position="530"/>
    </location>
</feature>
<dbReference type="GO" id="GO:0000725">
    <property type="term" value="P:recombinational repair"/>
    <property type="evidence" value="ECO:0007669"/>
    <property type="project" value="TreeGrafter"/>
</dbReference>
<proteinExistence type="predicted"/>
<dbReference type="SUPFAM" id="SSF52540">
    <property type="entry name" value="P-loop containing nucleoside triphosphate hydrolases"/>
    <property type="match status" value="1"/>
</dbReference>
<dbReference type="InterPro" id="IPR014016">
    <property type="entry name" value="UvrD-like_ATP-bd"/>
</dbReference>
<evidence type="ECO:0000256" key="3">
    <source>
        <dbReference type="ARBA" id="ARBA00022806"/>
    </source>
</evidence>
<accession>A0A0A6U9L2</accession>
<feature type="binding site" evidence="5">
    <location>
        <begin position="210"/>
        <end position="217"/>
    </location>
    <ligand>
        <name>ATP</name>
        <dbReference type="ChEBI" id="CHEBI:30616"/>
    </ligand>
</feature>
<keyword evidence="4 5" id="KW-0067">ATP-binding</keyword>
<dbReference type="InterPro" id="IPR027417">
    <property type="entry name" value="P-loop_NTPase"/>
</dbReference>
<dbReference type="PROSITE" id="PS51198">
    <property type="entry name" value="UVRD_HELICASE_ATP_BIND"/>
    <property type="match status" value="1"/>
</dbReference>
<dbReference type="GO" id="GO:0005524">
    <property type="term" value="F:ATP binding"/>
    <property type="evidence" value="ECO:0007669"/>
    <property type="project" value="UniProtKB-UniRule"/>
</dbReference>
<dbReference type="PANTHER" id="PTHR11070:SF45">
    <property type="entry name" value="DNA 3'-5' HELICASE"/>
    <property type="match status" value="1"/>
</dbReference>
<sequence>MREADTAPATEIDTEARYLAQARAALRAMRADVLATETPESVAADSDDVWQNTMYRMARAKRGRDLVDLPDVPLFFGRLDYEPGLVYEDAADDQPDRVYVGRRHVRDDEGRPLVVDWRAPISVPFYQATRQDRRGVRLRRRFGFSDIAELTAYEDEPLAGPAAAQGGGALLAAEIDRPRAGPMRDIVATIQPEQDDLVRAPLQPSLCVQGAPGTGKTAVGLHRLAYLLYTEADRLTNGVVVVGPNRSFLAYIRHVLPALGEVAVRQRTVEELVGRTVTSTDTAEVARLKGDPRMAEMLRRALWRHVGEPSDDLVYAQGATRYRVAQARLAELVFQQKGSARYGTGRAGLAQRVANLVLMQMERRGATPDDRDLAVVSRSKPVRALLDAIWPKLTPEQVLFRLLADADVLAEAAEDLFTAEEQAALRWSRPYRSARSAKWSAPDAVLLDELSDLIDRVPSLSHLMIDEAQDLSPMQCRALGRRCLTGSVTVLGDIAQGTGAWPVDDWPTLLGHLGKPEARLAFLDRGFRVPEQIIRYAARLLPHISPGLPAPTSVRSSTGALRITATSAVDLPDAVVRACREFLGQPGSTGLICADQDIDVVSCRLRADGLEASLLGEDEDALESNRLICVPASQSKGLEFDAVIVMEPAHIVAAEPRGLRRLYVVLTRAVSALHIVHAEPLPEALTARLEPRPPNGTGS</sequence>
<evidence type="ECO:0000256" key="5">
    <source>
        <dbReference type="PROSITE-ProRule" id="PRU00560"/>
    </source>
</evidence>
<evidence type="ECO:0000259" key="6">
    <source>
        <dbReference type="PROSITE" id="PS51198"/>
    </source>
</evidence>
<keyword evidence="2 5" id="KW-0378">Hydrolase</keyword>
<comment type="caution">
    <text evidence="7">The sequence shown here is derived from an EMBL/GenBank/DDBJ whole genome shotgun (WGS) entry which is preliminary data.</text>
</comment>
<dbReference type="Gene3D" id="3.40.50.300">
    <property type="entry name" value="P-loop containing nucleotide triphosphate hydrolases"/>
    <property type="match status" value="2"/>
</dbReference>
<keyword evidence="3 5" id="KW-0347">Helicase</keyword>
<dbReference type="GO" id="GO:0003677">
    <property type="term" value="F:DNA binding"/>
    <property type="evidence" value="ECO:0007669"/>
    <property type="project" value="InterPro"/>
</dbReference>
<dbReference type="EMBL" id="JRTT01000140">
    <property type="protein sequence ID" value="KHD72091.1"/>
    <property type="molecule type" value="Genomic_DNA"/>
</dbReference>
<evidence type="ECO:0000256" key="2">
    <source>
        <dbReference type="ARBA" id="ARBA00022801"/>
    </source>
</evidence>
<reference evidence="7 8" key="1">
    <citation type="submission" date="2014-10" db="EMBL/GenBank/DDBJ databases">
        <title>Draft genome sequence of Actinoplanes utahensis NRRL 12052.</title>
        <authorList>
            <person name="Velasco-Bucheli B."/>
            <person name="del Cerro C."/>
            <person name="Hormigo D."/>
            <person name="Garcia J.L."/>
            <person name="Acebal C."/>
            <person name="Arroyo M."/>
            <person name="de la Mata I."/>
        </authorList>
    </citation>
    <scope>NUCLEOTIDE SEQUENCE [LARGE SCALE GENOMIC DNA]</scope>
    <source>
        <strain evidence="7 8">NRRL 12052</strain>
    </source>
</reference>
<dbReference type="GO" id="GO:0043138">
    <property type="term" value="F:3'-5' DNA helicase activity"/>
    <property type="evidence" value="ECO:0007669"/>
    <property type="project" value="TreeGrafter"/>
</dbReference>
<dbReference type="GO" id="GO:0005829">
    <property type="term" value="C:cytosol"/>
    <property type="evidence" value="ECO:0007669"/>
    <property type="project" value="TreeGrafter"/>
</dbReference>
<name>A0A0A6U9L2_ACTUT</name>
<dbReference type="RefSeq" id="WP_043533875.1">
    <property type="nucleotide sequence ID" value="NZ_BAABKU010000002.1"/>
</dbReference>
<dbReference type="Proteomes" id="UP000054537">
    <property type="component" value="Unassembled WGS sequence"/>
</dbReference>
<evidence type="ECO:0000256" key="4">
    <source>
        <dbReference type="ARBA" id="ARBA00022840"/>
    </source>
</evidence>
<gene>
    <name evidence="7" type="ORF">MB27_42385</name>
</gene>